<keyword evidence="1" id="KW-1133">Transmembrane helix</keyword>
<keyword evidence="3" id="KW-1185">Reference proteome</keyword>
<dbReference type="InParanoid" id="U5FYQ6"/>
<feature type="transmembrane region" description="Helical" evidence="1">
    <location>
        <begin position="44"/>
        <end position="61"/>
    </location>
</feature>
<accession>U5FYQ6</accession>
<evidence type="ECO:0000313" key="3">
    <source>
        <dbReference type="Proteomes" id="UP000006729"/>
    </source>
</evidence>
<protein>
    <submittedName>
        <fullName evidence="2">Uncharacterized protein</fullName>
    </submittedName>
</protein>
<feature type="transmembrane region" description="Helical" evidence="1">
    <location>
        <begin position="15"/>
        <end position="32"/>
    </location>
</feature>
<keyword evidence="1" id="KW-0472">Membrane</keyword>
<proteinExistence type="predicted"/>
<organism evidence="2 3">
    <name type="scientific">Populus trichocarpa</name>
    <name type="common">Western balsam poplar</name>
    <name type="synonym">Populus balsamifera subsp. trichocarpa</name>
    <dbReference type="NCBI Taxonomy" id="3694"/>
    <lineage>
        <taxon>Eukaryota</taxon>
        <taxon>Viridiplantae</taxon>
        <taxon>Streptophyta</taxon>
        <taxon>Embryophyta</taxon>
        <taxon>Tracheophyta</taxon>
        <taxon>Spermatophyta</taxon>
        <taxon>Magnoliopsida</taxon>
        <taxon>eudicotyledons</taxon>
        <taxon>Gunneridae</taxon>
        <taxon>Pentapetalae</taxon>
        <taxon>rosids</taxon>
        <taxon>fabids</taxon>
        <taxon>Malpighiales</taxon>
        <taxon>Salicaceae</taxon>
        <taxon>Saliceae</taxon>
        <taxon>Populus</taxon>
    </lineage>
</organism>
<dbReference type="AlphaFoldDB" id="U5FYQ6"/>
<evidence type="ECO:0000256" key="1">
    <source>
        <dbReference type="SAM" id="Phobius"/>
    </source>
</evidence>
<dbReference type="Proteomes" id="UP000006729">
    <property type="component" value="Chromosome 10"/>
</dbReference>
<name>U5FYQ6_POPTR</name>
<gene>
    <name evidence="2" type="ORF">POPTR_010G150600</name>
</gene>
<dbReference type="HOGENOM" id="CLU_2659094_0_0_1"/>
<reference evidence="2 3" key="1">
    <citation type="journal article" date="2006" name="Science">
        <title>The genome of black cottonwood, Populus trichocarpa (Torr. &amp; Gray).</title>
        <authorList>
            <person name="Tuskan G.A."/>
            <person name="Difazio S."/>
            <person name="Jansson S."/>
            <person name="Bohlmann J."/>
            <person name="Grigoriev I."/>
            <person name="Hellsten U."/>
            <person name="Putnam N."/>
            <person name="Ralph S."/>
            <person name="Rombauts S."/>
            <person name="Salamov A."/>
            <person name="Schein J."/>
            <person name="Sterck L."/>
            <person name="Aerts A."/>
            <person name="Bhalerao R.R."/>
            <person name="Bhalerao R.P."/>
            <person name="Blaudez D."/>
            <person name="Boerjan W."/>
            <person name="Brun A."/>
            <person name="Brunner A."/>
            <person name="Busov V."/>
            <person name="Campbell M."/>
            <person name="Carlson J."/>
            <person name="Chalot M."/>
            <person name="Chapman J."/>
            <person name="Chen G.L."/>
            <person name="Cooper D."/>
            <person name="Coutinho P.M."/>
            <person name="Couturier J."/>
            <person name="Covert S."/>
            <person name="Cronk Q."/>
            <person name="Cunningham R."/>
            <person name="Davis J."/>
            <person name="Degroeve S."/>
            <person name="Dejardin A."/>
            <person name="Depamphilis C."/>
            <person name="Detter J."/>
            <person name="Dirks B."/>
            <person name="Dubchak I."/>
            <person name="Duplessis S."/>
            <person name="Ehlting J."/>
            <person name="Ellis B."/>
            <person name="Gendler K."/>
            <person name="Goodstein D."/>
            <person name="Gribskov M."/>
            <person name="Grimwood J."/>
            <person name="Groover A."/>
            <person name="Gunter L."/>
            <person name="Hamberger B."/>
            <person name="Heinze B."/>
            <person name="Helariutta Y."/>
            <person name="Henrissat B."/>
            <person name="Holligan D."/>
            <person name="Holt R."/>
            <person name="Huang W."/>
            <person name="Islam-Faridi N."/>
            <person name="Jones S."/>
            <person name="Jones-Rhoades M."/>
            <person name="Jorgensen R."/>
            <person name="Joshi C."/>
            <person name="Kangasjarvi J."/>
            <person name="Karlsson J."/>
            <person name="Kelleher C."/>
            <person name="Kirkpatrick R."/>
            <person name="Kirst M."/>
            <person name="Kohler A."/>
            <person name="Kalluri U."/>
            <person name="Larimer F."/>
            <person name="Leebens-Mack J."/>
            <person name="Leple J.C."/>
            <person name="Locascio P."/>
            <person name="Lou Y."/>
            <person name="Lucas S."/>
            <person name="Martin F."/>
            <person name="Montanini B."/>
            <person name="Napoli C."/>
            <person name="Nelson D.R."/>
            <person name="Nelson C."/>
            <person name="Nieminen K."/>
            <person name="Nilsson O."/>
            <person name="Pereda V."/>
            <person name="Peter G."/>
            <person name="Philippe R."/>
            <person name="Pilate G."/>
            <person name="Poliakov A."/>
            <person name="Razumovskaya J."/>
            <person name="Richardson P."/>
            <person name="Rinaldi C."/>
            <person name="Ritland K."/>
            <person name="Rouze P."/>
            <person name="Ryaboy D."/>
            <person name="Schmutz J."/>
            <person name="Schrader J."/>
            <person name="Segerman B."/>
            <person name="Shin H."/>
            <person name="Siddiqui A."/>
            <person name="Sterky F."/>
            <person name="Terry A."/>
            <person name="Tsai C.J."/>
            <person name="Uberbacher E."/>
            <person name="Unneberg P."/>
            <person name="Vahala J."/>
            <person name="Wall K."/>
            <person name="Wessler S."/>
            <person name="Yang G."/>
            <person name="Yin T."/>
            <person name="Douglas C."/>
            <person name="Marra M."/>
            <person name="Sandberg G."/>
            <person name="Van de Peer Y."/>
            <person name="Rokhsar D."/>
        </authorList>
    </citation>
    <scope>NUCLEOTIDE SEQUENCE [LARGE SCALE GENOMIC DNA]</scope>
    <source>
        <strain evidence="3">cv. Nisqually</strain>
    </source>
</reference>
<evidence type="ECO:0000313" key="2">
    <source>
        <dbReference type="EMBL" id="PNT16619.1"/>
    </source>
</evidence>
<dbReference type="EMBL" id="CM009299">
    <property type="protein sequence ID" value="PNT16619.1"/>
    <property type="molecule type" value="Genomic_DNA"/>
</dbReference>
<keyword evidence="1" id="KW-0812">Transmembrane</keyword>
<sequence>MVKFFYFSFQITHHVQVKIITLIFFECNYWFLIQSATKRCNTLVKVYIILLLYLYFILISLNHLNYINFSVIVAQN</sequence>